<organism evidence="1 2">
    <name type="scientific">Candidatus Liptonbacteria bacterium GWB1_49_6</name>
    <dbReference type="NCBI Taxonomy" id="1798644"/>
    <lineage>
        <taxon>Bacteria</taxon>
        <taxon>Candidatus Liptoniibacteriota</taxon>
    </lineage>
</organism>
<dbReference type="AlphaFoldDB" id="A0A1G2C8L4"/>
<comment type="caution">
    <text evidence="1">The sequence shown here is derived from an EMBL/GenBank/DDBJ whole genome shotgun (WGS) entry which is preliminary data.</text>
</comment>
<dbReference type="Proteomes" id="UP000176648">
    <property type="component" value="Unassembled WGS sequence"/>
</dbReference>
<protein>
    <submittedName>
        <fullName evidence="1">Uncharacterized protein</fullName>
    </submittedName>
</protein>
<proteinExistence type="predicted"/>
<name>A0A1G2C8L4_9BACT</name>
<gene>
    <name evidence="1" type="ORF">A2122_01215</name>
</gene>
<evidence type="ECO:0000313" key="1">
    <source>
        <dbReference type="EMBL" id="OGY96990.1"/>
    </source>
</evidence>
<evidence type="ECO:0000313" key="2">
    <source>
        <dbReference type="Proteomes" id="UP000176648"/>
    </source>
</evidence>
<reference evidence="1 2" key="1">
    <citation type="journal article" date="2016" name="Nat. Commun.">
        <title>Thousands of microbial genomes shed light on interconnected biogeochemical processes in an aquifer system.</title>
        <authorList>
            <person name="Anantharaman K."/>
            <person name="Brown C.T."/>
            <person name="Hug L.A."/>
            <person name="Sharon I."/>
            <person name="Castelle C.J."/>
            <person name="Probst A.J."/>
            <person name="Thomas B.C."/>
            <person name="Singh A."/>
            <person name="Wilkins M.J."/>
            <person name="Karaoz U."/>
            <person name="Brodie E.L."/>
            <person name="Williams K.H."/>
            <person name="Hubbard S.S."/>
            <person name="Banfield J.F."/>
        </authorList>
    </citation>
    <scope>NUCLEOTIDE SEQUENCE [LARGE SCALE GENOMIC DNA]</scope>
</reference>
<dbReference type="EMBL" id="MHKU01000014">
    <property type="protein sequence ID" value="OGY96990.1"/>
    <property type="molecule type" value="Genomic_DNA"/>
</dbReference>
<sequence>MKKLHSVSVLLKKSLGLALFILVLGAGVAGAALTFTATQFTGDGALTINASTTMNIGTTDTTVITVGRAGQTVAFPGNVSSSIIDASGIMEIGTSTATTIAIGRAGQTVRFPGTASSSVLIADTSLTVSTGTAITSHISATASLAFGSISSSTSCNEQTISVTGADTGNTVVSGAPSNVATNTSWSAFVTSTNVVAVRLCAILNNNTTIVPLAGTWRVDVWKH</sequence>
<accession>A0A1G2C8L4</accession>